<reference evidence="2 3" key="1">
    <citation type="submission" date="2024-09" db="EMBL/GenBank/DDBJ databases">
        <title>Whole genome analysis of Stenotrophomonas geniculata MK-1, and its biological control impact on peanut foliage fungus diseases.</title>
        <authorList>
            <person name="Ahsan T."/>
        </authorList>
    </citation>
    <scope>NUCLEOTIDE SEQUENCE [LARGE SCALE GENOMIC DNA]</scope>
    <source>
        <strain evidence="2 3">MK-1</strain>
    </source>
</reference>
<evidence type="ECO:0008006" key="4">
    <source>
        <dbReference type="Google" id="ProtNLM"/>
    </source>
</evidence>
<keyword evidence="1" id="KW-0472">Membrane</keyword>
<protein>
    <recommendedName>
        <fullName evidence="4">DUF3149 domain-containing protein</fullName>
    </recommendedName>
</protein>
<dbReference type="RefSeq" id="WP_262088700.1">
    <property type="nucleotide sequence ID" value="NZ_JBFLAA010000001.1"/>
</dbReference>
<dbReference type="Proteomes" id="UP001596115">
    <property type="component" value="Unassembled WGS sequence"/>
</dbReference>
<sequence>MAADQVCEFFRDPFVVALIGGVLLTGLYWSLVFVLRGKGAGNGR</sequence>
<evidence type="ECO:0000313" key="2">
    <source>
        <dbReference type="EMBL" id="MFC6068028.1"/>
    </source>
</evidence>
<keyword evidence="1" id="KW-1133">Transmembrane helix</keyword>
<dbReference type="EMBL" id="JBHRFL010000001">
    <property type="protein sequence ID" value="MFC6068028.1"/>
    <property type="molecule type" value="Genomic_DNA"/>
</dbReference>
<organism evidence="2 3">
    <name type="scientific">Stenotrophomonas geniculata</name>
    <dbReference type="NCBI Taxonomy" id="86188"/>
    <lineage>
        <taxon>Bacteria</taxon>
        <taxon>Pseudomonadati</taxon>
        <taxon>Pseudomonadota</taxon>
        <taxon>Gammaproteobacteria</taxon>
        <taxon>Lysobacterales</taxon>
        <taxon>Lysobacteraceae</taxon>
        <taxon>Stenotrophomonas</taxon>
    </lineage>
</organism>
<feature type="transmembrane region" description="Helical" evidence="1">
    <location>
        <begin position="14"/>
        <end position="35"/>
    </location>
</feature>
<evidence type="ECO:0000313" key="3">
    <source>
        <dbReference type="Proteomes" id="UP001596115"/>
    </source>
</evidence>
<gene>
    <name evidence="2" type="ORF">ACFLLB_00420</name>
</gene>
<keyword evidence="1" id="KW-0812">Transmembrane</keyword>
<accession>A0ABW1MXR3</accession>
<name>A0ABW1MXR3_9GAMM</name>
<evidence type="ECO:0000256" key="1">
    <source>
        <dbReference type="SAM" id="Phobius"/>
    </source>
</evidence>
<proteinExistence type="predicted"/>
<comment type="caution">
    <text evidence="2">The sequence shown here is derived from an EMBL/GenBank/DDBJ whole genome shotgun (WGS) entry which is preliminary data.</text>
</comment>
<keyword evidence="3" id="KW-1185">Reference proteome</keyword>